<organism evidence="4 5">
    <name type="scientific">Vreelandella sulfidaeris</name>
    <dbReference type="NCBI Taxonomy" id="115553"/>
    <lineage>
        <taxon>Bacteria</taxon>
        <taxon>Pseudomonadati</taxon>
        <taxon>Pseudomonadota</taxon>
        <taxon>Gammaproteobacteria</taxon>
        <taxon>Oceanospirillales</taxon>
        <taxon>Halomonadaceae</taxon>
        <taxon>Vreelandella</taxon>
    </lineage>
</organism>
<dbReference type="InterPro" id="IPR002204">
    <property type="entry name" value="3-OH-isobutyrate_DH-rel_CS"/>
</dbReference>
<evidence type="ECO:0000256" key="2">
    <source>
        <dbReference type="ARBA" id="ARBA00023027"/>
    </source>
</evidence>
<feature type="domain" description="6-phosphogluconate dehydrogenase NADP-binding" evidence="3">
    <location>
        <begin position="3"/>
        <end position="125"/>
    </location>
</feature>
<evidence type="ECO:0000256" key="1">
    <source>
        <dbReference type="ARBA" id="ARBA00023002"/>
    </source>
</evidence>
<evidence type="ECO:0000259" key="3">
    <source>
        <dbReference type="Pfam" id="PF03446"/>
    </source>
</evidence>
<sequence>MTTVAFIGLGNMGGPMAANLAKAGFTLRAFDLSQEALDVAKSNGCEVAFSAQEAATDADFVISMLPAGKHVRGLYVEGETPLFDVIKQSALVIDCSTIDADTARSVAAAGAEKGIGFVDAPVSGG</sequence>
<dbReference type="GO" id="GO:0050661">
    <property type="term" value="F:NADP binding"/>
    <property type="evidence" value="ECO:0007669"/>
    <property type="project" value="InterPro"/>
</dbReference>
<dbReference type="InterPro" id="IPR036291">
    <property type="entry name" value="NAD(P)-bd_dom_sf"/>
</dbReference>
<dbReference type="GO" id="GO:0016616">
    <property type="term" value="F:oxidoreductase activity, acting on the CH-OH group of donors, NAD or NADP as acceptor"/>
    <property type="evidence" value="ECO:0007669"/>
    <property type="project" value="TreeGrafter"/>
</dbReference>
<dbReference type="PROSITE" id="PS00895">
    <property type="entry name" value="3_HYDROXYISOBUT_DH"/>
    <property type="match status" value="1"/>
</dbReference>
<dbReference type="AlphaFoldDB" id="A0A455U824"/>
<dbReference type="Proteomes" id="UP000320231">
    <property type="component" value="Chromosome"/>
</dbReference>
<dbReference type="EMBL" id="AP019514">
    <property type="protein sequence ID" value="BBI61353.1"/>
    <property type="molecule type" value="Genomic_DNA"/>
</dbReference>
<gene>
    <name evidence="4" type="ORF">HSBAA_26590</name>
</gene>
<name>A0A455U824_9GAMM</name>
<dbReference type="Pfam" id="PF03446">
    <property type="entry name" value="NAD_binding_2"/>
    <property type="match status" value="1"/>
</dbReference>
<dbReference type="Gene3D" id="3.40.50.720">
    <property type="entry name" value="NAD(P)-binding Rossmann-like Domain"/>
    <property type="match status" value="1"/>
</dbReference>
<dbReference type="InterPro" id="IPR006115">
    <property type="entry name" value="6PGDH_NADP-bd"/>
</dbReference>
<dbReference type="GO" id="GO:0016054">
    <property type="term" value="P:organic acid catabolic process"/>
    <property type="evidence" value="ECO:0007669"/>
    <property type="project" value="UniProtKB-ARBA"/>
</dbReference>
<dbReference type="KEGG" id="hsr:HSBAA_26590"/>
<reference evidence="4 5" key="1">
    <citation type="journal article" date="2019" name="Microbiol. Resour. Announc.">
        <title>Complete Genome Sequence of Halomonas sulfidaeris Strain Esulfide1 Isolated from a Metal Sulfide Rock at a Depth of 2,200 Meters, Obtained Using Nanopore Sequencing.</title>
        <authorList>
            <person name="Saito M."/>
            <person name="Nishigata A."/>
            <person name="Galipon J."/>
            <person name="Arakawa K."/>
        </authorList>
    </citation>
    <scope>NUCLEOTIDE SEQUENCE [LARGE SCALE GENOMIC DNA]</scope>
    <source>
        <strain evidence="4 5">ATCC BAA-803</strain>
    </source>
</reference>
<dbReference type="SUPFAM" id="SSF51735">
    <property type="entry name" value="NAD(P)-binding Rossmann-fold domains"/>
    <property type="match status" value="1"/>
</dbReference>
<evidence type="ECO:0000313" key="5">
    <source>
        <dbReference type="Proteomes" id="UP000320231"/>
    </source>
</evidence>
<keyword evidence="2" id="KW-0520">NAD</keyword>
<keyword evidence="1" id="KW-0560">Oxidoreductase</keyword>
<evidence type="ECO:0000313" key="4">
    <source>
        <dbReference type="EMBL" id="BBI61353.1"/>
    </source>
</evidence>
<dbReference type="PANTHER" id="PTHR22981">
    <property type="entry name" value="3-HYDROXYISOBUTYRATE DEHYDROGENASE-RELATED"/>
    <property type="match status" value="1"/>
</dbReference>
<proteinExistence type="predicted"/>
<dbReference type="PANTHER" id="PTHR22981:SF7">
    <property type="entry name" value="3-HYDROXYISOBUTYRATE DEHYDROGENASE, MITOCHONDRIAL"/>
    <property type="match status" value="1"/>
</dbReference>
<accession>A0A455U824</accession>
<protein>
    <recommendedName>
        <fullName evidence="3">6-phosphogluconate dehydrogenase NADP-binding domain-containing protein</fullName>
    </recommendedName>
</protein>